<evidence type="ECO:0000256" key="1">
    <source>
        <dbReference type="SAM" id="SignalP"/>
    </source>
</evidence>
<dbReference type="Pfam" id="PF03625">
    <property type="entry name" value="DUF302"/>
    <property type="match status" value="1"/>
</dbReference>
<feature type="chain" id="PRO_5045818149" evidence="1">
    <location>
        <begin position="28"/>
        <end position="164"/>
    </location>
</feature>
<protein>
    <submittedName>
        <fullName evidence="3">DUF302 domain-containing protein</fullName>
    </submittedName>
</protein>
<evidence type="ECO:0000259" key="2">
    <source>
        <dbReference type="Pfam" id="PF03625"/>
    </source>
</evidence>
<sequence length="164" mass="17732">MLDRITCKMIVLLTLVVVSFPAMQAHAQGEGLVIKQSDFGVTKTLDRLGMALERKGIKVFARIDHAKGAESVGLELPPTSLIIFGNPKMGTPLMASNPAIGLDLPLKAIAWKDGDGTVKLAYTEPSWLAKRYGISDRDKVFKMMTGALDKFTDMATTRGALPAQ</sequence>
<dbReference type="PANTHER" id="PTHR38342:SF2">
    <property type="entry name" value="INNER MEMBRANE OR EXPORTED"/>
    <property type="match status" value="1"/>
</dbReference>
<dbReference type="SUPFAM" id="SSF103247">
    <property type="entry name" value="TT1751-like"/>
    <property type="match status" value="1"/>
</dbReference>
<feature type="domain" description="DUF302" evidence="2">
    <location>
        <begin position="63"/>
        <end position="125"/>
    </location>
</feature>
<reference evidence="3" key="1">
    <citation type="submission" date="2022-06" db="EMBL/GenBank/DDBJ databases">
        <title>Sneathiella actinostolidae sp. nov., isolated from a sea anemonein the Western Pacific Ocean.</title>
        <authorList>
            <person name="Wei M.J."/>
        </authorList>
    </citation>
    <scope>NUCLEOTIDE SEQUENCE</scope>
    <source>
        <strain evidence="3">PHK-P5</strain>
    </source>
</reference>
<dbReference type="InterPro" id="IPR005180">
    <property type="entry name" value="DUF302"/>
</dbReference>
<keyword evidence="1" id="KW-0732">Signal</keyword>
<organism evidence="3 4">
    <name type="scientific">Sneathiella marina</name>
    <dbReference type="NCBI Taxonomy" id="2950108"/>
    <lineage>
        <taxon>Bacteria</taxon>
        <taxon>Pseudomonadati</taxon>
        <taxon>Pseudomonadota</taxon>
        <taxon>Alphaproteobacteria</taxon>
        <taxon>Sneathiellales</taxon>
        <taxon>Sneathiellaceae</taxon>
        <taxon>Sneathiella</taxon>
    </lineage>
</organism>
<dbReference type="EMBL" id="CP098747">
    <property type="protein sequence ID" value="USG60199.1"/>
    <property type="molecule type" value="Genomic_DNA"/>
</dbReference>
<proteinExistence type="predicted"/>
<dbReference type="Proteomes" id="UP001056291">
    <property type="component" value="Chromosome"/>
</dbReference>
<accession>A0ABY4W4I0</accession>
<dbReference type="CDD" id="cd14797">
    <property type="entry name" value="DUF302"/>
    <property type="match status" value="1"/>
</dbReference>
<dbReference type="RefSeq" id="WP_251933006.1">
    <property type="nucleotide sequence ID" value="NZ_CP098747.1"/>
</dbReference>
<dbReference type="Gene3D" id="3.30.310.70">
    <property type="entry name" value="TT1751-like domain"/>
    <property type="match status" value="1"/>
</dbReference>
<keyword evidence="4" id="KW-1185">Reference proteome</keyword>
<evidence type="ECO:0000313" key="4">
    <source>
        <dbReference type="Proteomes" id="UP001056291"/>
    </source>
</evidence>
<feature type="signal peptide" evidence="1">
    <location>
        <begin position="1"/>
        <end position="27"/>
    </location>
</feature>
<gene>
    <name evidence="3" type="ORF">NBZ79_13535</name>
</gene>
<name>A0ABY4W4I0_9PROT</name>
<dbReference type="PANTHER" id="PTHR38342">
    <property type="entry name" value="SLR5037 PROTEIN"/>
    <property type="match status" value="1"/>
</dbReference>
<dbReference type="InterPro" id="IPR035923">
    <property type="entry name" value="TT1751-like_sf"/>
</dbReference>
<evidence type="ECO:0000313" key="3">
    <source>
        <dbReference type="EMBL" id="USG60199.1"/>
    </source>
</evidence>